<dbReference type="AlphaFoldDB" id="A0A1M5L519"/>
<reference evidence="2" key="1">
    <citation type="submission" date="2016-11" db="EMBL/GenBank/DDBJ databases">
        <authorList>
            <person name="Varghese N."/>
            <person name="Submissions S."/>
        </authorList>
    </citation>
    <scope>NUCLEOTIDE SEQUENCE [LARGE SCALE GENOMIC DNA]</scope>
    <source>
        <strain evidence="2">DSM 19978</strain>
    </source>
</reference>
<protein>
    <submittedName>
        <fullName evidence="1">Uncharacterized protein</fullName>
    </submittedName>
</protein>
<dbReference type="STRING" id="468056.SAMN05443549_10580"/>
<evidence type="ECO:0000313" key="2">
    <source>
        <dbReference type="Proteomes" id="UP000184516"/>
    </source>
</evidence>
<dbReference type="RefSeq" id="WP_141226152.1">
    <property type="nucleotide sequence ID" value="NZ_FQWB01000005.1"/>
</dbReference>
<gene>
    <name evidence="1" type="ORF">SAMN05443549_10580</name>
</gene>
<name>A0A1M5L519_9FLAO</name>
<organism evidence="1 2">
    <name type="scientific">Flavobacterium fluvii</name>
    <dbReference type="NCBI Taxonomy" id="468056"/>
    <lineage>
        <taxon>Bacteria</taxon>
        <taxon>Pseudomonadati</taxon>
        <taxon>Bacteroidota</taxon>
        <taxon>Flavobacteriia</taxon>
        <taxon>Flavobacteriales</taxon>
        <taxon>Flavobacteriaceae</taxon>
        <taxon>Flavobacterium</taxon>
    </lineage>
</organism>
<keyword evidence="2" id="KW-1185">Reference proteome</keyword>
<sequence length="59" mass="6890">MPICKLLLQEYYKTAVELNLGGYARCLLVAIIIEDFDGHTWEILYMDISKFPKEQPARQ</sequence>
<evidence type="ECO:0000313" key="1">
    <source>
        <dbReference type="EMBL" id="SHG60108.1"/>
    </source>
</evidence>
<dbReference type="Proteomes" id="UP000184516">
    <property type="component" value="Unassembled WGS sequence"/>
</dbReference>
<dbReference type="OrthoDB" id="9798430at2"/>
<proteinExistence type="predicted"/>
<accession>A0A1M5L519</accession>
<dbReference type="EMBL" id="FQWB01000005">
    <property type="protein sequence ID" value="SHG60108.1"/>
    <property type="molecule type" value="Genomic_DNA"/>
</dbReference>